<proteinExistence type="inferred from homology"/>
<accession>A0A8H7UKU0</accession>
<dbReference type="AlphaFoldDB" id="A0A8H7UKU0"/>
<dbReference type="Proteomes" id="UP000612746">
    <property type="component" value="Unassembled WGS sequence"/>
</dbReference>
<dbReference type="PANTHER" id="PTHR22997">
    <property type="entry name" value="PIH1 DOMAIN-CONTAINING PROTEIN 1"/>
    <property type="match status" value="1"/>
</dbReference>
<dbReference type="GO" id="GO:1990904">
    <property type="term" value="C:ribonucleoprotein complex"/>
    <property type="evidence" value="ECO:0007669"/>
    <property type="project" value="TreeGrafter"/>
</dbReference>
<dbReference type="InterPro" id="IPR012981">
    <property type="entry name" value="PIH1_N"/>
</dbReference>
<dbReference type="OrthoDB" id="5135119at2759"/>
<evidence type="ECO:0000259" key="2">
    <source>
        <dbReference type="Pfam" id="PF08190"/>
    </source>
</evidence>
<keyword evidence="4" id="KW-1185">Reference proteome</keyword>
<dbReference type="GO" id="GO:0000492">
    <property type="term" value="P:box C/D snoRNP assembly"/>
    <property type="evidence" value="ECO:0007669"/>
    <property type="project" value="TreeGrafter"/>
</dbReference>
<dbReference type="InterPro" id="IPR050734">
    <property type="entry name" value="PIH1/Kintoun_subfamily"/>
</dbReference>
<evidence type="ECO:0000256" key="1">
    <source>
        <dbReference type="ARBA" id="ARBA00008511"/>
    </source>
</evidence>
<evidence type="ECO:0000313" key="4">
    <source>
        <dbReference type="Proteomes" id="UP000612746"/>
    </source>
</evidence>
<dbReference type="Pfam" id="PF08190">
    <property type="entry name" value="PIH1"/>
    <property type="match status" value="1"/>
</dbReference>
<dbReference type="PANTHER" id="PTHR22997:SF0">
    <property type="entry name" value="PIH1 DOMAIN-CONTAINING PROTEIN 1"/>
    <property type="match status" value="1"/>
</dbReference>
<dbReference type="GO" id="GO:0097255">
    <property type="term" value="C:R2TP complex"/>
    <property type="evidence" value="ECO:0007669"/>
    <property type="project" value="TreeGrafter"/>
</dbReference>
<dbReference type="EMBL" id="JAEPRA010000004">
    <property type="protein sequence ID" value="KAG2186860.1"/>
    <property type="molecule type" value="Genomic_DNA"/>
</dbReference>
<protein>
    <recommendedName>
        <fullName evidence="2">PIH1 N-terminal domain-containing protein</fullName>
    </recommendedName>
</protein>
<organism evidence="3 4">
    <name type="scientific">Umbelopsis vinacea</name>
    <dbReference type="NCBI Taxonomy" id="44442"/>
    <lineage>
        <taxon>Eukaryota</taxon>
        <taxon>Fungi</taxon>
        <taxon>Fungi incertae sedis</taxon>
        <taxon>Mucoromycota</taxon>
        <taxon>Mucoromycotina</taxon>
        <taxon>Umbelopsidomycetes</taxon>
        <taxon>Umbelopsidales</taxon>
        <taxon>Umbelopsidaceae</taxon>
        <taxon>Umbelopsis</taxon>
    </lineage>
</organism>
<name>A0A8H7UKU0_9FUNG</name>
<reference evidence="3" key="1">
    <citation type="submission" date="2020-12" db="EMBL/GenBank/DDBJ databases">
        <title>Metabolic potential, ecology and presence of endohyphal bacteria is reflected in genomic diversity of Mucoromycotina.</title>
        <authorList>
            <person name="Muszewska A."/>
            <person name="Okrasinska A."/>
            <person name="Steczkiewicz K."/>
            <person name="Drgas O."/>
            <person name="Orlowska M."/>
            <person name="Perlinska-Lenart U."/>
            <person name="Aleksandrzak-Piekarczyk T."/>
            <person name="Szatraj K."/>
            <person name="Zielenkiewicz U."/>
            <person name="Pilsyk S."/>
            <person name="Malc E."/>
            <person name="Mieczkowski P."/>
            <person name="Kruszewska J.S."/>
            <person name="Biernat P."/>
            <person name="Pawlowska J."/>
        </authorList>
    </citation>
    <scope>NUCLEOTIDE SEQUENCE</scope>
    <source>
        <strain evidence="3">WA0000051536</strain>
    </source>
</reference>
<evidence type="ECO:0000313" key="3">
    <source>
        <dbReference type="EMBL" id="KAG2186860.1"/>
    </source>
</evidence>
<feature type="domain" description="PIH1 N-terminal" evidence="2">
    <location>
        <begin position="49"/>
        <end position="219"/>
    </location>
</feature>
<gene>
    <name evidence="3" type="ORF">INT44_003087</name>
</gene>
<dbReference type="GO" id="GO:0006364">
    <property type="term" value="P:rRNA processing"/>
    <property type="evidence" value="ECO:0007669"/>
    <property type="project" value="TreeGrafter"/>
</dbReference>
<comment type="similarity">
    <text evidence="1">Belongs to the PIH1 family.</text>
</comment>
<sequence>MPKLELEGDYSDRFLFNAKAGTHSESKDLTAKDQEDLVSHWASEIENDPSKLQQLASQVVREQKVQNNNFKTVQIQPIAGFVCKTKTTTALKGFPIGTKVFINICHAPEVPEPTPTATEKDIQKALRAEEGANYQVPMSLGATRYDHDHAEKACMVIDACVHTQPFLRAERDLDYRLYIFELAMELMEERDKVQLSREFTMPKISSKGTIPPRMLQVPKSSLVTAMPEQATPFTKAEMYMDEGHLVIAVKLSPAEAKALTILIQPECVIFTLKDQEKQTTKFPKPVDINHAKNTAIYHQKSGHLVLRLQAA</sequence>
<comment type="caution">
    <text evidence="3">The sequence shown here is derived from an EMBL/GenBank/DDBJ whole genome shotgun (WGS) entry which is preliminary data.</text>
</comment>
<dbReference type="GO" id="GO:0005737">
    <property type="term" value="C:cytoplasm"/>
    <property type="evidence" value="ECO:0007669"/>
    <property type="project" value="TreeGrafter"/>
</dbReference>